<dbReference type="PANTHER" id="PTHR31480">
    <property type="entry name" value="BIFUNCTIONAL LYCOPENE CYCLASE/PHYTOENE SYNTHASE"/>
    <property type="match status" value="1"/>
</dbReference>
<dbReference type="PROSITE" id="PS01045">
    <property type="entry name" value="SQUALEN_PHYTOEN_SYN_2"/>
    <property type="match status" value="1"/>
</dbReference>
<sequence>MGVLQRSQPAFFTNIMTPYQYCEDKAAASGSSFLAGFRFLNADKRRAMTVLYAYCRELDDVADDCSDAHVAAQTLAWWRQDLAKAFHADGVPEHPVHQALRMEAPKYGLPESELAAVIDGMEMDVQPRRYADFAALAEYCHCVAGVVGRLIARILGFRDPAVLAYADKMGLALQLTNIIRDVGEDAAMGRLYLPVEDLQRFKVPAADILQRRAGPQFAELMAFQVARARETYREAVRLLPAAERKNQRAGLIMAAIYYALLNEIERDGAANVLRYKLAIPKPRKIRLALKTWLMGFQP</sequence>
<protein>
    <submittedName>
        <fullName evidence="2">Phytoene/squalene synthetase</fullName>
    </submittedName>
</protein>
<dbReference type="InterPro" id="IPR044843">
    <property type="entry name" value="Trans_IPPS_bact-type"/>
</dbReference>
<dbReference type="PATRIC" id="fig|1032488.3.peg.1511"/>
<dbReference type="STRING" id="1032488.HMPREF9371_1600"/>
<proteinExistence type="predicted"/>
<dbReference type="SUPFAM" id="SSF48576">
    <property type="entry name" value="Terpenoid synthases"/>
    <property type="match status" value="1"/>
</dbReference>
<dbReference type="SFLD" id="SFLDS00005">
    <property type="entry name" value="Isoprenoid_Synthase_Type_I"/>
    <property type="match status" value="1"/>
</dbReference>
<dbReference type="GO" id="GO:0004311">
    <property type="term" value="F:geranylgeranyl diphosphate synthase activity"/>
    <property type="evidence" value="ECO:0007669"/>
    <property type="project" value="InterPro"/>
</dbReference>
<gene>
    <name evidence="2" type="ORF">HMPREF9371_1600</name>
</gene>
<keyword evidence="1" id="KW-0808">Transferase</keyword>
<dbReference type="InterPro" id="IPR019845">
    <property type="entry name" value="Squalene/phytoene_synthase_CS"/>
</dbReference>
<evidence type="ECO:0000313" key="3">
    <source>
        <dbReference type="Proteomes" id="UP000003019"/>
    </source>
</evidence>
<dbReference type="AlphaFoldDB" id="G4CJ11"/>
<dbReference type="EMBL" id="AGAY01000059">
    <property type="protein sequence ID" value="EGY52105.1"/>
    <property type="molecule type" value="Genomic_DNA"/>
</dbReference>
<keyword evidence="3" id="KW-1185">Reference proteome</keyword>
<dbReference type="SFLD" id="SFLDG01212">
    <property type="entry name" value="Phytoene_synthase_like"/>
    <property type="match status" value="1"/>
</dbReference>
<dbReference type="NCBIfam" id="TIGR03465">
    <property type="entry name" value="HpnD"/>
    <property type="match status" value="1"/>
</dbReference>
<evidence type="ECO:0000313" key="2">
    <source>
        <dbReference type="EMBL" id="EGY52105.1"/>
    </source>
</evidence>
<evidence type="ECO:0000256" key="1">
    <source>
        <dbReference type="ARBA" id="ARBA00022679"/>
    </source>
</evidence>
<dbReference type="Pfam" id="PF00494">
    <property type="entry name" value="SQS_PSY"/>
    <property type="match status" value="1"/>
</dbReference>
<organism evidence="2 3">
    <name type="scientific">Neisseria shayeganii 871</name>
    <dbReference type="NCBI Taxonomy" id="1032488"/>
    <lineage>
        <taxon>Bacteria</taxon>
        <taxon>Pseudomonadati</taxon>
        <taxon>Pseudomonadota</taxon>
        <taxon>Betaproteobacteria</taxon>
        <taxon>Neisseriales</taxon>
        <taxon>Neisseriaceae</taxon>
        <taxon>Neisseria</taxon>
    </lineage>
</organism>
<dbReference type="InterPro" id="IPR008949">
    <property type="entry name" value="Isoprenoid_synthase_dom_sf"/>
</dbReference>
<dbReference type="GO" id="GO:0051996">
    <property type="term" value="F:squalene synthase [NAD(P)H] activity"/>
    <property type="evidence" value="ECO:0007669"/>
    <property type="project" value="InterPro"/>
</dbReference>
<dbReference type="HOGENOM" id="CLU_037269_1_1_4"/>
<name>G4CJ11_9NEIS</name>
<dbReference type="InterPro" id="IPR017828">
    <property type="entry name" value="SQ_synth_HpnD-like"/>
</dbReference>
<dbReference type="InterPro" id="IPR002060">
    <property type="entry name" value="Squ/phyt_synthse"/>
</dbReference>
<dbReference type="InterPro" id="IPR033904">
    <property type="entry name" value="Trans_IPPS_HH"/>
</dbReference>
<comment type="caution">
    <text evidence="2">The sequence shown here is derived from an EMBL/GenBank/DDBJ whole genome shotgun (WGS) entry which is preliminary data.</text>
</comment>
<dbReference type="GO" id="GO:0016117">
    <property type="term" value="P:carotenoid biosynthetic process"/>
    <property type="evidence" value="ECO:0007669"/>
    <property type="project" value="InterPro"/>
</dbReference>
<dbReference type="CDD" id="cd00683">
    <property type="entry name" value="Trans_IPPS_HH"/>
    <property type="match status" value="1"/>
</dbReference>
<accession>G4CJ11</accession>
<dbReference type="SFLD" id="SFLDG01018">
    <property type="entry name" value="Squalene/Phytoene_Synthase_Lik"/>
    <property type="match status" value="1"/>
</dbReference>
<reference evidence="2 3" key="1">
    <citation type="submission" date="2011-05" db="EMBL/GenBank/DDBJ databases">
        <authorList>
            <person name="Muzny D."/>
            <person name="Qin X."/>
            <person name="Deng J."/>
            <person name="Jiang H."/>
            <person name="Liu Y."/>
            <person name="Qu J."/>
            <person name="Song X.-Z."/>
            <person name="Zhang L."/>
            <person name="Thornton R."/>
            <person name="Coyle M."/>
            <person name="Francisco L."/>
            <person name="Jackson L."/>
            <person name="Javaid M."/>
            <person name="Korchina V."/>
            <person name="Kovar C."/>
            <person name="Mata R."/>
            <person name="Mathew T."/>
            <person name="Ngo R."/>
            <person name="Nguyen L."/>
            <person name="Nguyen N."/>
            <person name="Okwuonu G."/>
            <person name="Ongeri F."/>
            <person name="Pham C."/>
            <person name="Simmons D."/>
            <person name="Wilczek-Boney K."/>
            <person name="Hale W."/>
            <person name="Jakkamsetti A."/>
            <person name="Pham P."/>
            <person name="Ruth R."/>
            <person name="San Lucas F."/>
            <person name="Warren J."/>
            <person name="Zhang J."/>
            <person name="Zhao Z."/>
            <person name="Zhou C."/>
            <person name="Zhu D."/>
            <person name="Lee S."/>
            <person name="Bess C."/>
            <person name="Blankenburg K."/>
            <person name="Forbes L."/>
            <person name="Fu Q."/>
            <person name="Gubbala S."/>
            <person name="Hirani K."/>
            <person name="Jayaseelan J.C."/>
            <person name="Lara F."/>
            <person name="Munidasa M."/>
            <person name="Palculict T."/>
            <person name="Patil S."/>
            <person name="Pu L.-L."/>
            <person name="Saada N."/>
            <person name="Tang L."/>
            <person name="Weissenberger G."/>
            <person name="Zhu Y."/>
            <person name="Hemphill L."/>
            <person name="Shang Y."/>
            <person name="Youmans B."/>
            <person name="Ayvaz T."/>
            <person name="Ross M."/>
            <person name="Santibanez J."/>
            <person name="Aqrawi P."/>
            <person name="Gross S."/>
            <person name="Joshi V."/>
            <person name="Fowler G."/>
            <person name="Nazareth L."/>
            <person name="Reid J."/>
            <person name="Worley K."/>
            <person name="Petrosino J."/>
            <person name="Highlander S."/>
            <person name="Gibbs R."/>
        </authorList>
    </citation>
    <scope>NUCLEOTIDE SEQUENCE [LARGE SCALE GENOMIC DNA]</scope>
    <source>
        <strain evidence="2 3">871</strain>
    </source>
</reference>
<dbReference type="Gene3D" id="1.10.600.10">
    <property type="entry name" value="Farnesyl Diphosphate Synthase"/>
    <property type="match status" value="1"/>
</dbReference>
<dbReference type="Proteomes" id="UP000003019">
    <property type="component" value="Unassembled WGS sequence"/>
</dbReference>